<feature type="region of interest" description="Disordered" evidence="11">
    <location>
        <begin position="1"/>
        <end position="32"/>
    </location>
</feature>
<dbReference type="GO" id="GO:0009306">
    <property type="term" value="P:protein secretion"/>
    <property type="evidence" value="ECO:0007669"/>
    <property type="project" value="InterPro"/>
</dbReference>
<dbReference type="Gene3D" id="2.40.30.170">
    <property type="match status" value="1"/>
</dbReference>
<evidence type="ECO:0000313" key="13">
    <source>
        <dbReference type="EMBL" id="GHE06365.1"/>
    </source>
</evidence>
<evidence type="ECO:0000313" key="14">
    <source>
        <dbReference type="EMBL" id="SDX90027.1"/>
    </source>
</evidence>
<comment type="subcellular location">
    <subcellularLocation>
        <location evidence="1 9">Cell inner membrane</location>
        <topology evidence="1 9">Single-pass membrane protein</topology>
    </subcellularLocation>
</comment>
<keyword evidence="5 9" id="KW-0997">Cell inner membrane</keyword>
<dbReference type="InterPro" id="IPR010129">
    <property type="entry name" value="T1SS_HlyD"/>
</dbReference>
<reference evidence="14 15" key="2">
    <citation type="submission" date="2016-10" db="EMBL/GenBank/DDBJ databases">
        <authorList>
            <person name="Varghese N."/>
            <person name="Submissions S."/>
        </authorList>
    </citation>
    <scope>NUCLEOTIDE SEQUENCE [LARGE SCALE GENOMIC DNA]</scope>
    <source>
        <strain evidence="14 15">DSM 24802</strain>
    </source>
</reference>
<dbReference type="PRINTS" id="PR01490">
    <property type="entry name" value="RTXTOXIND"/>
</dbReference>
<dbReference type="EMBL" id="FNOB01000040">
    <property type="protein sequence ID" value="SDX90027.1"/>
    <property type="molecule type" value="Genomic_DNA"/>
</dbReference>
<feature type="coiled-coil region" evidence="10">
    <location>
        <begin position="310"/>
        <end position="352"/>
    </location>
</feature>
<reference evidence="13" key="3">
    <citation type="submission" date="2023-06" db="EMBL/GenBank/DDBJ databases">
        <authorList>
            <person name="Sun Q."/>
            <person name="Zhou Y."/>
        </authorList>
    </citation>
    <scope>NUCLEOTIDE SEQUENCE</scope>
    <source>
        <strain evidence="13">CGMCC 1.10859</strain>
    </source>
</reference>
<evidence type="ECO:0000256" key="1">
    <source>
        <dbReference type="ARBA" id="ARBA00004377"/>
    </source>
</evidence>
<feature type="transmembrane region" description="Helical" evidence="9">
    <location>
        <begin position="108"/>
        <end position="126"/>
    </location>
</feature>
<dbReference type="Pfam" id="PF26002">
    <property type="entry name" value="Beta-barrel_AprE"/>
    <property type="match status" value="1"/>
</dbReference>
<keyword evidence="7 9" id="KW-1133">Transmembrane helix</keyword>
<keyword evidence="8 9" id="KW-0472">Membrane</keyword>
<name>A0AAN4UVQ6_9RHOB</name>
<feature type="compositionally biased region" description="Basic and acidic residues" evidence="11">
    <location>
        <begin position="1"/>
        <end position="11"/>
    </location>
</feature>
<protein>
    <recommendedName>
        <fullName evidence="9">Membrane fusion protein (MFP) family protein</fullName>
    </recommendedName>
</protein>
<evidence type="ECO:0000256" key="10">
    <source>
        <dbReference type="SAM" id="Coils"/>
    </source>
</evidence>
<sequence>MNKEEMDRAGEAQETGADTDAGARASGKPKGGVLGRIAVKRIAVRRRSGADQTRSDTAAAAKSVDADGETGAEWRGASSAPQDFAAELTRPILIEETVPQAFVRRTSLLIAGGILTFIVWSALAMVHEVSRAEGTILPSGFERVVQHLEGGIVQSIDVREGAHVQKGQPLVRLQDATSVEDTAVLDEQSASMRARIATLEALLTGKNPDFGAIDDVRVRTAAQGGFTADADAERARRALLDSQIDQARHNLAVVERQIEGNQETRLYLADAFDRTEALFARGYSTRNLLAERRNARARADNEGRVLQERRRVAADTLERARRNLEAFRAETRAERTRRLEEARNALAALEGERSKKWRRLERLAVRAPVDGRVKSLDVTTLGGVVEAGQKIATIVPEGEDLIAEARIAVNQIGYVREGLPAQVKVSTYDFTRFGWIDATVDSISPAAFRDPGGAQYFKVRLRLSGTSPNHAPAARISPGMEFVADIITGQKTVLAYLLSPVRKAFSYSFAER</sequence>
<evidence type="ECO:0000256" key="3">
    <source>
        <dbReference type="ARBA" id="ARBA00022448"/>
    </source>
</evidence>
<dbReference type="PROSITE" id="PS00543">
    <property type="entry name" value="HLYD_FAMILY"/>
    <property type="match status" value="1"/>
</dbReference>
<keyword evidence="10" id="KW-0175">Coiled coil</keyword>
<evidence type="ECO:0000259" key="12">
    <source>
        <dbReference type="Pfam" id="PF26002"/>
    </source>
</evidence>
<dbReference type="PANTHER" id="PTHR30386:SF26">
    <property type="entry name" value="TRANSPORT PROTEIN COMB"/>
    <property type="match status" value="1"/>
</dbReference>
<evidence type="ECO:0000313" key="16">
    <source>
        <dbReference type="Proteomes" id="UP000634647"/>
    </source>
</evidence>
<evidence type="ECO:0000313" key="15">
    <source>
        <dbReference type="Proteomes" id="UP000199541"/>
    </source>
</evidence>
<dbReference type="EMBL" id="BNAB01000040">
    <property type="protein sequence ID" value="GHE06365.1"/>
    <property type="molecule type" value="Genomic_DNA"/>
</dbReference>
<dbReference type="AlphaFoldDB" id="A0AAN4UVQ6"/>
<dbReference type="GO" id="GO:0005886">
    <property type="term" value="C:plasma membrane"/>
    <property type="evidence" value="ECO:0007669"/>
    <property type="project" value="UniProtKB-SubCell"/>
</dbReference>
<evidence type="ECO:0000256" key="5">
    <source>
        <dbReference type="ARBA" id="ARBA00022519"/>
    </source>
</evidence>
<evidence type="ECO:0000256" key="7">
    <source>
        <dbReference type="ARBA" id="ARBA00022989"/>
    </source>
</evidence>
<evidence type="ECO:0000256" key="6">
    <source>
        <dbReference type="ARBA" id="ARBA00022692"/>
    </source>
</evidence>
<feature type="coiled-coil region" evidence="10">
    <location>
        <begin position="237"/>
        <end position="264"/>
    </location>
</feature>
<feature type="domain" description="AprE-like beta-barrel" evidence="12">
    <location>
        <begin position="401"/>
        <end position="489"/>
    </location>
</feature>
<evidence type="ECO:0000256" key="11">
    <source>
        <dbReference type="SAM" id="MobiDB-lite"/>
    </source>
</evidence>
<gene>
    <name evidence="13" type="ORF">GCM10008024_40540</name>
    <name evidence="14" type="ORF">SAMN05444006_1404</name>
</gene>
<evidence type="ECO:0000256" key="8">
    <source>
        <dbReference type="ARBA" id="ARBA00023136"/>
    </source>
</evidence>
<evidence type="ECO:0000256" key="2">
    <source>
        <dbReference type="ARBA" id="ARBA00009477"/>
    </source>
</evidence>
<dbReference type="InterPro" id="IPR050739">
    <property type="entry name" value="MFP"/>
</dbReference>
<comment type="caution">
    <text evidence="13">The sequence shown here is derived from an EMBL/GenBank/DDBJ whole genome shotgun (WGS) entry which is preliminary data.</text>
</comment>
<dbReference type="InterPro" id="IPR058982">
    <property type="entry name" value="Beta-barrel_AprE"/>
</dbReference>
<feature type="region of interest" description="Disordered" evidence="11">
    <location>
        <begin position="45"/>
        <end position="80"/>
    </location>
</feature>
<proteinExistence type="inferred from homology"/>
<evidence type="ECO:0000256" key="9">
    <source>
        <dbReference type="RuleBase" id="RU365093"/>
    </source>
</evidence>
<keyword evidence="15" id="KW-1185">Reference proteome</keyword>
<reference evidence="13" key="1">
    <citation type="journal article" date="2014" name="Int. J. Syst. Evol. Microbiol.">
        <title>Complete genome sequence of Corynebacterium casei LMG S-19264T (=DSM 44701T), isolated from a smear-ripened cheese.</title>
        <authorList>
            <consortium name="US DOE Joint Genome Institute (JGI-PGF)"/>
            <person name="Walter F."/>
            <person name="Albersmeier A."/>
            <person name="Kalinowski J."/>
            <person name="Ruckert C."/>
        </authorList>
    </citation>
    <scope>NUCLEOTIDE SEQUENCE</scope>
    <source>
        <strain evidence="13">CGMCC 1.10859</strain>
    </source>
</reference>
<evidence type="ECO:0000256" key="4">
    <source>
        <dbReference type="ARBA" id="ARBA00022475"/>
    </source>
</evidence>
<keyword evidence="4 9" id="KW-1003">Cell membrane</keyword>
<dbReference type="PANTHER" id="PTHR30386">
    <property type="entry name" value="MEMBRANE FUSION SUBUNIT OF EMRAB-TOLC MULTIDRUG EFFLUX PUMP"/>
    <property type="match status" value="1"/>
</dbReference>
<comment type="similarity">
    <text evidence="2 9">Belongs to the membrane fusion protein (MFP) (TC 8.A.1) family.</text>
</comment>
<dbReference type="Gene3D" id="2.40.50.100">
    <property type="match status" value="1"/>
</dbReference>
<organism evidence="13 16">
    <name type="scientific">Allgaiera indica</name>
    <dbReference type="NCBI Taxonomy" id="765699"/>
    <lineage>
        <taxon>Bacteria</taxon>
        <taxon>Pseudomonadati</taxon>
        <taxon>Pseudomonadota</taxon>
        <taxon>Alphaproteobacteria</taxon>
        <taxon>Rhodobacterales</taxon>
        <taxon>Paracoccaceae</taxon>
        <taxon>Allgaiera</taxon>
    </lineage>
</organism>
<accession>A0AAN4UVQ6</accession>
<dbReference type="NCBIfam" id="TIGR01843">
    <property type="entry name" value="type_I_hlyD"/>
    <property type="match status" value="1"/>
</dbReference>
<dbReference type="RefSeq" id="WP_081824981.1">
    <property type="nucleotide sequence ID" value="NZ_BNAB01000040.1"/>
</dbReference>
<dbReference type="InterPro" id="IPR006144">
    <property type="entry name" value="Secretion_HlyD_CS"/>
</dbReference>
<keyword evidence="6 9" id="KW-0812">Transmembrane</keyword>
<keyword evidence="3 9" id="KW-0813">Transport</keyword>
<dbReference type="Proteomes" id="UP000634647">
    <property type="component" value="Unassembled WGS sequence"/>
</dbReference>
<dbReference type="Proteomes" id="UP000199541">
    <property type="component" value="Unassembled WGS sequence"/>
</dbReference>